<reference evidence="7" key="2">
    <citation type="submission" date="2016-02" db="EMBL/GenBank/DDBJ databases">
        <title>Genome sequencing of Aspergillus luchuensis NBRC 4314.</title>
        <authorList>
            <person name="Yamada O."/>
        </authorList>
    </citation>
    <scope>NUCLEOTIDE SEQUENCE [LARGE SCALE GENOMIC DNA]</scope>
    <source>
        <strain evidence="7">RIB 2604</strain>
    </source>
</reference>
<evidence type="ECO:0000313" key="6">
    <source>
        <dbReference type="EMBL" id="GAT31386.1"/>
    </source>
</evidence>
<keyword evidence="4 6" id="KW-0808">Transferase</keyword>
<dbReference type="InterPro" id="IPR000796">
    <property type="entry name" value="Asp_trans"/>
</dbReference>
<dbReference type="Proteomes" id="UP000075230">
    <property type="component" value="Unassembled WGS sequence"/>
</dbReference>
<evidence type="ECO:0000313" key="7">
    <source>
        <dbReference type="Proteomes" id="UP000075230"/>
    </source>
</evidence>
<sequence length="135" mass="15587">MLSFSTYFEDVAYTPPDAVFELTKDYIVDPDTRKVNLGQGRYKYNYGNPWILPAVKAVKEAIKDCEHEYLLILGHPEFQRLDTELVFNMASSAIRESRIGALMKERRLFPLFHAAYLGLTSGNYNEDAYAIRYFA</sequence>
<evidence type="ECO:0000256" key="2">
    <source>
        <dbReference type="ARBA" id="ARBA00011738"/>
    </source>
</evidence>
<organism evidence="6 7">
    <name type="scientific">Aspergillus kawachii</name>
    <name type="common">White koji mold</name>
    <name type="synonym">Aspergillus awamori var. kawachi</name>
    <dbReference type="NCBI Taxonomy" id="1069201"/>
    <lineage>
        <taxon>Eukaryota</taxon>
        <taxon>Fungi</taxon>
        <taxon>Dikarya</taxon>
        <taxon>Ascomycota</taxon>
        <taxon>Pezizomycotina</taxon>
        <taxon>Eurotiomycetes</taxon>
        <taxon>Eurotiomycetidae</taxon>
        <taxon>Eurotiales</taxon>
        <taxon>Aspergillaceae</taxon>
        <taxon>Aspergillus</taxon>
        <taxon>Aspergillus subgen. Circumdati</taxon>
    </lineage>
</organism>
<dbReference type="AlphaFoldDB" id="A0A146G120"/>
<accession>A0A146G120</accession>
<gene>
    <name evidence="6" type="ORF">RIB2604_04400060</name>
</gene>
<dbReference type="GO" id="GO:0005829">
    <property type="term" value="C:cytosol"/>
    <property type="evidence" value="ECO:0007669"/>
    <property type="project" value="TreeGrafter"/>
</dbReference>
<keyword evidence="5" id="KW-0663">Pyridoxal phosphate</keyword>
<dbReference type="Gene3D" id="3.90.1150.10">
    <property type="entry name" value="Aspartate Aminotransferase, domain 1"/>
    <property type="match status" value="1"/>
</dbReference>
<keyword evidence="3 6" id="KW-0032">Aminotransferase</keyword>
<evidence type="ECO:0000256" key="4">
    <source>
        <dbReference type="ARBA" id="ARBA00022679"/>
    </source>
</evidence>
<evidence type="ECO:0000256" key="1">
    <source>
        <dbReference type="ARBA" id="ARBA00001933"/>
    </source>
</evidence>
<dbReference type="GO" id="GO:0004069">
    <property type="term" value="F:L-aspartate:2-oxoglutarate aminotransferase activity"/>
    <property type="evidence" value="ECO:0007669"/>
    <property type="project" value="TreeGrafter"/>
</dbReference>
<evidence type="ECO:0000256" key="3">
    <source>
        <dbReference type="ARBA" id="ARBA00022576"/>
    </source>
</evidence>
<dbReference type="VEuPathDB" id="FungiDB:ASPFODRAFT_699815"/>
<comment type="cofactor">
    <cofactor evidence="1">
        <name>pyridoxal 5'-phosphate</name>
        <dbReference type="ChEBI" id="CHEBI:597326"/>
    </cofactor>
</comment>
<dbReference type="PANTHER" id="PTHR11879">
    <property type="entry name" value="ASPARTATE AMINOTRANSFERASE"/>
    <property type="match status" value="1"/>
</dbReference>
<comment type="subunit">
    <text evidence="2">Homodimer.</text>
</comment>
<dbReference type="PANTHER" id="PTHR11879:SF55">
    <property type="entry name" value="GLUTAMATE OXALOACETATE TRANSAMINASE 1, ISOFORM B"/>
    <property type="match status" value="1"/>
</dbReference>
<dbReference type="InterPro" id="IPR015424">
    <property type="entry name" value="PyrdxlP-dep_Trfase"/>
</dbReference>
<dbReference type="SUPFAM" id="SSF53383">
    <property type="entry name" value="PLP-dependent transferases"/>
    <property type="match status" value="1"/>
</dbReference>
<evidence type="ECO:0000256" key="5">
    <source>
        <dbReference type="ARBA" id="ARBA00022898"/>
    </source>
</evidence>
<reference evidence="6 7" key="1">
    <citation type="journal article" date="2016" name="DNA Res.">
        <title>Genome sequence of Aspergillus luchuensis NBRC 4314.</title>
        <authorList>
            <person name="Yamada O."/>
            <person name="Machida M."/>
            <person name="Hosoyama A."/>
            <person name="Goto M."/>
            <person name="Takahashi T."/>
            <person name="Futagami T."/>
            <person name="Yamagata Y."/>
            <person name="Takeuchi M."/>
            <person name="Kobayashi T."/>
            <person name="Koike H."/>
            <person name="Abe K."/>
            <person name="Asai K."/>
            <person name="Arita M."/>
            <person name="Fujita N."/>
            <person name="Fukuda K."/>
            <person name="Higa K."/>
            <person name="Horikawa H."/>
            <person name="Ishikawa T."/>
            <person name="Jinno K."/>
            <person name="Kato Y."/>
            <person name="Kirimura K."/>
            <person name="Mizutani O."/>
            <person name="Nakasone K."/>
            <person name="Sano M."/>
            <person name="Shiraishi Y."/>
            <person name="Tsukahara M."/>
            <person name="Gomi K."/>
        </authorList>
    </citation>
    <scope>NUCLEOTIDE SEQUENCE [LARGE SCALE GENOMIC DNA]</scope>
    <source>
        <strain evidence="6 7">RIB 2604</strain>
    </source>
</reference>
<dbReference type="GO" id="GO:0006532">
    <property type="term" value="P:aspartate biosynthetic process"/>
    <property type="evidence" value="ECO:0007669"/>
    <property type="project" value="TreeGrafter"/>
</dbReference>
<dbReference type="InterPro" id="IPR015422">
    <property type="entry name" value="PyrdxlP-dep_Trfase_small"/>
</dbReference>
<name>A0A146G120_ASPKA</name>
<comment type="caution">
    <text evidence="6">The sequence shown here is derived from an EMBL/GenBank/DDBJ whole genome shotgun (WGS) entry which is preliminary data.</text>
</comment>
<dbReference type="EMBL" id="BCWF01000043">
    <property type="protein sequence ID" value="GAT31386.1"/>
    <property type="molecule type" value="Genomic_DNA"/>
</dbReference>
<protein>
    <submittedName>
        <fullName evidence="6">Aromatic-amino-acid aminotransferase</fullName>
    </submittedName>
</protein>
<proteinExistence type="predicted"/>